<accession>A0A9P5DUJ1</accession>
<proteinExistence type="predicted"/>
<keyword evidence="4" id="KW-1185">Reference proteome</keyword>
<dbReference type="EMBL" id="PVQB02000374">
    <property type="protein sequence ID" value="KAF4337947.1"/>
    <property type="molecule type" value="Genomic_DNA"/>
</dbReference>
<reference evidence="3" key="1">
    <citation type="journal article" date="2017" name="Mycologia">
        <title>Fusarium algeriense, sp. nov., a novel toxigenic crown rot pathogen of durum wheat from Algeria is nested in the Fusarium burgessii species complex.</title>
        <authorList>
            <person name="Laraba I."/>
            <person name="Keddad A."/>
            <person name="Boureghda H."/>
            <person name="Abdallah N."/>
            <person name="Vaughan M.M."/>
            <person name="Proctor R.H."/>
            <person name="Busman M."/>
            <person name="O'Donnell K."/>
        </authorList>
    </citation>
    <scope>NUCLEOTIDE SEQUENCE</scope>
    <source>
        <strain evidence="3">NRRL 25174</strain>
    </source>
</reference>
<evidence type="ECO:0000256" key="1">
    <source>
        <dbReference type="SAM" id="MobiDB-lite"/>
    </source>
</evidence>
<evidence type="ECO:0000313" key="3">
    <source>
        <dbReference type="EMBL" id="KAF4337947.1"/>
    </source>
</evidence>
<dbReference type="Proteomes" id="UP000730481">
    <property type="component" value="Unassembled WGS sequence"/>
</dbReference>
<keyword evidence="2" id="KW-0812">Transmembrane</keyword>
<feature type="transmembrane region" description="Helical" evidence="2">
    <location>
        <begin position="35"/>
        <end position="54"/>
    </location>
</feature>
<feature type="region of interest" description="Disordered" evidence="1">
    <location>
        <begin position="203"/>
        <end position="274"/>
    </location>
</feature>
<protein>
    <submittedName>
        <fullName evidence="3">Uncharacterized protein</fullName>
    </submittedName>
</protein>
<keyword evidence="2" id="KW-1133">Transmembrane helix</keyword>
<reference evidence="3" key="2">
    <citation type="submission" date="2020-02" db="EMBL/GenBank/DDBJ databases">
        <title>Identification and distribution of gene clusters putatively required for synthesis of sphingolipid metabolism inhibitors in phylogenetically diverse species of the filamentous fungus Fusarium.</title>
        <authorList>
            <person name="Kim H.-S."/>
            <person name="Busman M."/>
            <person name="Brown D.W."/>
            <person name="Divon H."/>
            <person name="Uhlig S."/>
            <person name="Proctor R.H."/>
        </authorList>
    </citation>
    <scope>NUCLEOTIDE SEQUENCE</scope>
    <source>
        <strain evidence="3">NRRL 25174</strain>
    </source>
</reference>
<evidence type="ECO:0000313" key="4">
    <source>
        <dbReference type="Proteomes" id="UP000730481"/>
    </source>
</evidence>
<comment type="caution">
    <text evidence="3">The sequence shown here is derived from an EMBL/GenBank/DDBJ whole genome shotgun (WGS) entry which is preliminary data.</text>
</comment>
<sequence>MPTQTSLPENDTSAAQVTGNIKAQDYPIYKGDKDGIFALSILAIILFSFLAMIFKDLLGKKSKKNQRAVKKKDGNGVELLERVDSGPCIERLGGGWPPKRPLGSQANDEKSASGKATQPSRLPHVTEVSVDPDHVDPQSRTLPSMSGLPVVFEVPEINSGFDKDDDGFTHTPVREAGSNASRHGSVEYDNALGVYNHGESSIQNALSSSTSHHHSAGSSSNSSGHHYVSASSHHSHHHSYSNSHGHDSWSHTAEHGHTDSGGFDGGGGCYGDGD</sequence>
<feature type="region of interest" description="Disordered" evidence="1">
    <location>
        <begin position="160"/>
        <end position="185"/>
    </location>
</feature>
<dbReference type="OrthoDB" id="5089074at2759"/>
<name>A0A9P5DUJ1_9HYPO</name>
<keyword evidence="2" id="KW-0472">Membrane</keyword>
<feature type="compositionally biased region" description="Low complexity" evidence="1">
    <location>
        <begin position="216"/>
        <end position="232"/>
    </location>
</feature>
<organism evidence="3 4">
    <name type="scientific">Fusarium beomiforme</name>
    <dbReference type="NCBI Taxonomy" id="44412"/>
    <lineage>
        <taxon>Eukaryota</taxon>
        <taxon>Fungi</taxon>
        <taxon>Dikarya</taxon>
        <taxon>Ascomycota</taxon>
        <taxon>Pezizomycotina</taxon>
        <taxon>Sordariomycetes</taxon>
        <taxon>Hypocreomycetidae</taxon>
        <taxon>Hypocreales</taxon>
        <taxon>Nectriaceae</taxon>
        <taxon>Fusarium</taxon>
        <taxon>Fusarium burgessii species complex</taxon>
    </lineage>
</organism>
<feature type="compositionally biased region" description="Basic and acidic residues" evidence="1">
    <location>
        <begin position="244"/>
        <end position="258"/>
    </location>
</feature>
<feature type="region of interest" description="Disordered" evidence="1">
    <location>
        <begin position="90"/>
        <end position="147"/>
    </location>
</feature>
<evidence type="ECO:0000256" key="2">
    <source>
        <dbReference type="SAM" id="Phobius"/>
    </source>
</evidence>
<feature type="compositionally biased region" description="Gly residues" evidence="1">
    <location>
        <begin position="262"/>
        <end position="274"/>
    </location>
</feature>
<dbReference type="AlphaFoldDB" id="A0A9P5DUJ1"/>
<gene>
    <name evidence="3" type="ORF">FBEOM_8154</name>
</gene>